<feature type="compositionally biased region" description="Low complexity" evidence="1">
    <location>
        <begin position="72"/>
        <end position="85"/>
    </location>
</feature>
<evidence type="ECO:0000313" key="2">
    <source>
        <dbReference type="EMBL" id="KAK3932331.1"/>
    </source>
</evidence>
<gene>
    <name evidence="2" type="ORF">KUF71_012404</name>
</gene>
<evidence type="ECO:0000256" key="1">
    <source>
        <dbReference type="SAM" id="MobiDB-lite"/>
    </source>
</evidence>
<dbReference type="PANTHER" id="PTHR46579">
    <property type="entry name" value="F5/8 TYPE C DOMAIN-CONTAINING PROTEIN-RELATED"/>
    <property type="match status" value="1"/>
</dbReference>
<keyword evidence="3" id="KW-1185">Reference proteome</keyword>
<name>A0AAE1LTR7_9NEOP</name>
<dbReference type="Proteomes" id="UP001219518">
    <property type="component" value="Unassembled WGS sequence"/>
</dbReference>
<keyword evidence="2" id="KW-0413">Isomerase</keyword>
<dbReference type="PANTHER" id="PTHR46579:SF1">
    <property type="entry name" value="F5_8 TYPE C DOMAIN-CONTAINING PROTEIN"/>
    <property type="match status" value="1"/>
</dbReference>
<sequence length="829" mass="93351">MHKTQNKISYEEDEEDETRNVQAELETPSSPEIFQEEMISDPMIDTSESEQTQSLEASFEENQPHSQPLLRSKSLSSGPFSQSSSLETSGDKGNGTDPDPISEPDHDLGPEPELEAEPEPDFHLQFGSLLSLSPFDDQEWDLESDEDSDNDHTSNLDKPVYSGATITLHESLVAILTVVLHFKVCGQLLQAILKLIQLHCLQAGNIFKTSLYFFKRHLSTVQGPKAFKYFCSVCYEETDKKGDGFYSKLRMSNESHVPGVYKDIYDGDVYQDAVRRGKAGVKDHITFLWYTDGAALFTSSKMSVWPLILTVNELPYSMRFLKQNVLIPVIWCGHVKPPSNLLINEAYSDLAIMKDGVKFSVKNEGDKIIKAEVLAGTGDTPARSLMLNMAQFNAACSCQCCEQEGKPRFDCPGVRVFPYKPAEMKLRTVHNMTAYAQAVERGEKDVVKGLIIKKQLTLVTKEKHKTKKWSVHKEVEDLNKKLLAIKPPAHIPRVPRPFSEMPYFKISELKTFALDYSLPVYKGTLSDLYLDHHATLVAALQILNSDVITAADLKIAHDLIHKYISYFPDLYDEDFLTINFHLLLHWPEIVKNLGPAWVTSCFPLENINGILLSLVHGTRWAERQIAASVENVINLPDKILNLQNGDPKKFCEEILFKKRRKCLGVVGNFELYGSEKMLQEVEPHIVTLLSGISAENKNVTSFPCLKQGKYLYVALSNRASCQRDSSAVVFTQNDSQEVGIVEKFLRIYNCNCSSKCSCETEVYALVLKTKIVNSFRTLLPGVYVPNTHEYVLTEEVVIVPSKNLHGVCVKMQIAGKLYISKPCNSHEIE</sequence>
<feature type="compositionally biased region" description="Polar residues" evidence="1">
    <location>
        <begin position="49"/>
        <end position="66"/>
    </location>
</feature>
<reference evidence="2" key="1">
    <citation type="submission" date="2021-07" db="EMBL/GenBank/DDBJ databases">
        <authorList>
            <person name="Catto M.A."/>
            <person name="Jacobson A."/>
            <person name="Kennedy G."/>
            <person name="Labadie P."/>
            <person name="Hunt B.G."/>
            <person name="Srinivasan R."/>
        </authorList>
    </citation>
    <scope>NUCLEOTIDE SEQUENCE</scope>
    <source>
        <strain evidence="2">PL_HMW_Pooled</strain>
        <tissue evidence="2">Head</tissue>
    </source>
</reference>
<comment type="caution">
    <text evidence="2">The sequence shown here is derived from an EMBL/GenBank/DDBJ whole genome shotgun (WGS) entry which is preliminary data.</text>
</comment>
<protein>
    <submittedName>
        <fullName evidence="2">Triosephosphate isomerase</fullName>
    </submittedName>
</protein>
<organism evidence="2 3">
    <name type="scientific">Frankliniella fusca</name>
    <dbReference type="NCBI Taxonomy" id="407009"/>
    <lineage>
        <taxon>Eukaryota</taxon>
        <taxon>Metazoa</taxon>
        <taxon>Ecdysozoa</taxon>
        <taxon>Arthropoda</taxon>
        <taxon>Hexapoda</taxon>
        <taxon>Insecta</taxon>
        <taxon>Pterygota</taxon>
        <taxon>Neoptera</taxon>
        <taxon>Paraneoptera</taxon>
        <taxon>Thysanoptera</taxon>
        <taxon>Terebrantia</taxon>
        <taxon>Thripoidea</taxon>
        <taxon>Thripidae</taxon>
        <taxon>Frankliniella</taxon>
    </lineage>
</organism>
<dbReference type="EMBL" id="JAHWGI010001435">
    <property type="protein sequence ID" value="KAK3932331.1"/>
    <property type="molecule type" value="Genomic_DNA"/>
</dbReference>
<feature type="region of interest" description="Disordered" evidence="1">
    <location>
        <begin position="1"/>
        <end position="118"/>
    </location>
</feature>
<evidence type="ECO:0000313" key="3">
    <source>
        <dbReference type="Proteomes" id="UP001219518"/>
    </source>
</evidence>
<proteinExistence type="predicted"/>
<accession>A0AAE1LTR7</accession>
<reference evidence="2" key="2">
    <citation type="journal article" date="2023" name="BMC Genomics">
        <title>Pest status, molecular evolution, and epigenetic factors derived from the genome assembly of Frankliniella fusca, a thysanopteran phytovirus vector.</title>
        <authorList>
            <person name="Catto M.A."/>
            <person name="Labadie P.E."/>
            <person name="Jacobson A.L."/>
            <person name="Kennedy G.G."/>
            <person name="Srinivasan R."/>
            <person name="Hunt B.G."/>
        </authorList>
    </citation>
    <scope>NUCLEOTIDE SEQUENCE</scope>
    <source>
        <strain evidence="2">PL_HMW_Pooled</strain>
    </source>
</reference>
<dbReference type="GO" id="GO:0016853">
    <property type="term" value="F:isomerase activity"/>
    <property type="evidence" value="ECO:0007669"/>
    <property type="project" value="UniProtKB-KW"/>
</dbReference>
<dbReference type="AlphaFoldDB" id="A0AAE1LTR7"/>